<evidence type="ECO:0000259" key="4">
    <source>
        <dbReference type="Pfam" id="PF01471"/>
    </source>
</evidence>
<dbReference type="EMBL" id="JAFBXE010000024">
    <property type="protein sequence ID" value="MBM2415033.1"/>
    <property type="molecule type" value="Genomic_DNA"/>
</dbReference>
<evidence type="ECO:0000313" key="8">
    <source>
        <dbReference type="Proteomes" id="UP000809440"/>
    </source>
</evidence>
<feature type="chain" id="PRO_5040413175" evidence="3">
    <location>
        <begin position="19"/>
        <end position="433"/>
    </location>
</feature>
<dbReference type="Proteomes" id="UP000755667">
    <property type="component" value="Unassembled WGS sequence"/>
</dbReference>
<sequence>MMKLRTLTASLLISTCLAGPTIAQESSTLDAEIAAIDSQITEVDATIARYDGGLIRMLAESRREALLLLRTIVEARQEAEAAGATIDVTVPAVEPNPERAEQLLGEMAAQQQRVEAAEREAASAGGLIQAVALSRVETEKLTLAQLQMAYLQARYGIAFPVTPQAVAPSTPSQDAPSPAATATADGDEGTAALSWADPAYPNIDYSLAPFEQAHNEGDRISGWWVIDEERAAIDDSPSVVAINYSAYDARSFSGITALLAQCREGETSIVFVQDDYLMSAIRRNSFDINYRIDDAPAQSTRWNELTSNKGAGLFGTASEGFLRDLYDAEDFFIRLTDGNGRRHDAEFDLAGIQDAIEAVAGACGWSTLDLSRDDYRAIQTMLNAGGFDAGTPDGVWGNGSRNAMRAFQEQNGLAPTGAPDRATLEALGIQTSD</sequence>
<feature type="domain" description="Peptidoglycan binding-like" evidence="4">
    <location>
        <begin position="372"/>
        <end position="427"/>
    </location>
</feature>
<evidence type="ECO:0000313" key="7">
    <source>
        <dbReference type="Proteomes" id="UP000755667"/>
    </source>
</evidence>
<dbReference type="RefSeq" id="WP_138487714.1">
    <property type="nucleotide sequence ID" value="NZ_JAFBWU010000024.1"/>
</dbReference>
<feature type="compositionally biased region" description="Low complexity" evidence="2">
    <location>
        <begin position="167"/>
        <end position="188"/>
    </location>
</feature>
<name>A0A9Q2P1Q6_9RHOB</name>
<comment type="caution">
    <text evidence="5">The sequence shown here is derived from an EMBL/GenBank/DDBJ whole genome shotgun (WGS) entry which is preliminary data.</text>
</comment>
<evidence type="ECO:0000256" key="3">
    <source>
        <dbReference type="SAM" id="SignalP"/>
    </source>
</evidence>
<keyword evidence="1" id="KW-0175">Coiled coil</keyword>
<organism evidence="5 7">
    <name type="scientific">Marivita cryptomonadis</name>
    <dbReference type="NCBI Taxonomy" id="505252"/>
    <lineage>
        <taxon>Bacteria</taxon>
        <taxon>Pseudomonadati</taxon>
        <taxon>Pseudomonadota</taxon>
        <taxon>Alphaproteobacteria</taxon>
        <taxon>Rhodobacterales</taxon>
        <taxon>Roseobacteraceae</taxon>
        <taxon>Marivita</taxon>
    </lineage>
</organism>
<dbReference type="Pfam" id="PF01471">
    <property type="entry name" value="PG_binding_1"/>
    <property type="match status" value="1"/>
</dbReference>
<gene>
    <name evidence="5" type="ORF">JQX41_22235</name>
    <name evidence="6" type="ORF">JQX48_22255</name>
</gene>
<feature type="coiled-coil region" evidence="1">
    <location>
        <begin position="58"/>
        <end position="120"/>
    </location>
</feature>
<dbReference type="EMBL" id="JAFBXF010000024">
    <property type="protein sequence ID" value="MBM2419704.1"/>
    <property type="molecule type" value="Genomic_DNA"/>
</dbReference>
<dbReference type="InterPro" id="IPR002477">
    <property type="entry name" value="Peptidoglycan-bd-like"/>
</dbReference>
<reference evidence="5 8" key="1">
    <citation type="submission" date="2021-01" db="EMBL/GenBank/DDBJ databases">
        <title>Diatom-associated Roseobacters Show Island Model of Population Structure.</title>
        <authorList>
            <person name="Qu L."/>
            <person name="Feng X."/>
            <person name="Chen Y."/>
            <person name="Li L."/>
            <person name="Wang X."/>
            <person name="Hu Z."/>
            <person name="Wang H."/>
            <person name="Luo H."/>
        </authorList>
    </citation>
    <scope>NUCLEOTIDE SEQUENCE</scope>
    <source>
        <strain evidence="6 8">CC28-63</strain>
        <strain evidence="5">CC28-69</strain>
    </source>
</reference>
<dbReference type="InterPro" id="IPR036365">
    <property type="entry name" value="PGBD-like_sf"/>
</dbReference>
<evidence type="ECO:0000256" key="1">
    <source>
        <dbReference type="SAM" id="Coils"/>
    </source>
</evidence>
<accession>A0A9Q2P1Q6</accession>
<keyword evidence="3" id="KW-0732">Signal</keyword>
<keyword evidence="8" id="KW-1185">Reference proteome</keyword>
<protein>
    <submittedName>
        <fullName evidence="5">Peptidoglycan-binding protein</fullName>
    </submittedName>
</protein>
<feature type="signal peptide" evidence="3">
    <location>
        <begin position="1"/>
        <end position="18"/>
    </location>
</feature>
<dbReference type="Gene3D" id="1.10.101.10">
    <property type="entry name" value="PGBD-like superfamily/PGBD"/>
    <property type="match status" value="1"/>
</dbReference>
<evidence type="ECO:0000313" key="5">
    <source>
        <dbReference type="EMBL" id="MBM2415033.1"/>
    </source>
</evidence>
<dbReference type="InterPro" id="IPR036366">
    <property type="entry name" value="PGBDSf"/>
</dbReference>
<evidence type="ECO:0000313" key="6">
    <source>
        <dbReference type="EMBL" id="MBM2419704.1"/>
    </source>
</evidence>
<feature type="region of interest" description="Disordered" evidence="2">
    <location>
        <begin position="165"/>
        <end position="188"/>
    </location>
</feature>
<proteinExistence type="predicted"/>
<evidence type="ECO:0000256" key="2">
    <source>
        <dbReference type="SAM" id="MobiDB-lite"/>
    </source>
</evidence>
<dbReference type="Proteomes" id="UP000809440">
    <property type="component" value="Unassembled WGS sequence"/>
</dbReference>
<dbReference type="SUPFAM" id="SSF47090">
    <property type="entry name" value="PGBD-like"/>
    <property type="match status" value="1"/>
</dbReference>
<dbReference type="AlphaFoldDB" id="A0A9Q2P1Q6"/>